<reference evidence="1 2" key="1">
    <citation type="journal article" date="2011" name="PLoS ONE">
        <title>The complete genome sequence of Thermoproteus tenax: a physiologically versatile member of the Crenarchaeota.</title>
        <authorList>
            <person name="Siebers B."/>
            <person name="Zaparty M."/>
            <person name="Raddatz G."/>
            <person name="Tjaden B."/>
            <person name="Albers S.V."/>
            <person name="Bell S.D."/>
            <person name="Blombach F."/>
            <person name="Kletzin A."/>
            <person name="Kyrpides N."/>
            <person name="Lanz C."/>
            <person name="Plagens A."/>
            <person name="Rampp M."/>
            <person name="Rosinus A."/>
            <person name="von Jan M."/>
            <person name="Makarova K.S."/>
            <person name="Klenk H.P."/>
            <person name="Schuster S.C."/>
            <person name="Hensel R."/>
        </authorList>
    </citation>
    <scope>NUCLEOTIDE SEQUENCE [LARGE SCALE GENOMIC DNA]</scope>
    <source>
        <strain evidence="2">ATCC 35583 / DSM 2078 / JCM 9277 / NBRC 100435 / Kra 1</strain>
    </source>
</reference>
<dbReference type="EMBL" id="FN869859">
    <property type="protein sequence ID" value="CCC82098.1"/>
    <property type="molecule type" value="Genomic_DNA"/>
</dbReference>
<dbReference type="eggNOG" id="arCOG01426">
    <property type="taxonomic scope" value="Archaea"/>
</dbReference>
<dbReference type="PATRIC" id="fig|768679.9.peg.1490"/>
<dbReference type="KEGG" id="ttn:TTX_1468"/>
<accession>G4RKK3</accession>
<gene>
    <name evidence="1" type="ordered locus">TTX_1468</name>
</gene>
<organism evidence="1 2">
    <name type="scientific">Thermoproteus tenax (strain ATCC 35583 / DSM 2078 / JCM 9277 / NBRC 100435 / Kra 1)</name>
    <dbReference type="NCBI Taxonomy" id="768679"/>
    <lineage>
        <taxon>Archaea</taxon>
        <taxon>Thermoproteota</taxon>
        <taxon>Thermoprotei</taxon>
        <taxon>Thermoproteales</taxon>
        <taxon>Thermoproteaceae</taxon>
        <taxon>Thermoproteus</taxon>
    </lineage>
</organism>
<proteinExistence type="predicted"/>
<keyword evidence="2" id="KW-1185">Reference proteome</keyword>
<evidence type="ECO:0000313" key="2">
    <source>
        <dbReference type="Proteomes" id="UP000002654"/>
    </source>
</evidence>
<protein>
    <submittedName>
        <fullName evidence="1">Uncharacterized protein</fullName>
    </submittedName>
</protein>
<dbReference type="HOGENOM" id="CLU_1912451_0_0_2"/>
<dbReference type="OrthoDB" id="28743at2157"/>
<sequence length="135" mass="15074">MLKRELIRLLEEDQEFRDIARAKLGIADFVQTLDRLAQSLATLANEVREQGVANKSLAEACLKVAGDMARLGSLIEREVELLQAVLKSLDSIARSLETLTKGQTEVLDSIRRGSGQIIEALQREEETLKRLLMSL</sequence>
<dbReference type="Proteomes" id="UP000002654">
    <property type="component" value="Chromosome"/>
</dbReference>
<dbReference type="GeneID" id="11262350"/>
<dbReference type="PaxDb" id="768679-TTX_1468"/>
<dbReference type="RefSeq" id="WP_014127352.1">
    <property type="nucleotide sequence ID" value="NC_016070.1"/>
</dbReference>
<dbReference type="AlphaFoldDB" id="G4RKK3"/>
<name>G4RKK3_THETK</name>
<evidence type="ECO:0000313" key="1">
    <source>
        <dbReference type="EMBL" id="CCC82098.1"/>
    </source>
</evidence>